<dbReference type="RefSeq" id="WP_178009668.1">
    <property type="nucleotide sequence ID" value="NZ_JACOPG010000002.1"/>
</dbReference>
<dbReference type="PANTHER" id="PTHR11328">
    <property type="entry name" value="MAJOR FACILITATOR SUPERFAMILY DOMAIN-CONTAINING PROTEIN"/>
    <property type="match status" value="1"/>
</dbReference>
<organism evidence="8 9">
    <name type="scientific">Roseburia lenta</name>
    <dbReference type="NCBI Taxonomy" id="2763061"/>
    <lineage>
        <taxon>Bacteria</taxon>
        <taxon>Bacillati</taxon>
        <taxon>Bacillota</taxon>
        <taxon>Clostridia</taxon>
        <taxon>Lachnospirales</taxon>
        <taxon>Lachnospiraceae</taxon>
        <taxon>Roseburia</taxon>
    </lineage>
</organism>
<keyword evidence="9" id="KW-1185">Reference proteome</keyword>
<dbReference type="Pfam" id="PF13347">
    <property type="entry name" value="MFS_2"/>
    <property type="match status" value="1"/>
</dbReference>
<protein>
    <submittedName>
        <fullName evidence="8">MFS transporter</fullName>
    </submittedName>
</protein>
<comment type="subcellular location">
    <subcellularLocation>
        <location evidence="1">Cell membrane</location>
        <topology evidence="1">Multi-pass membrane protein</topology>
    </subcellularLocation>
</comment>
<dbReference type="InterPro" id="IPR039672">
    <property type="entry name" value="MFS_2"/>
</dbReference>
<comment type="caution">
    <text evidence="8">The sequence shown here is derived from an EMBL/GenBank/DDBJ whole genome shotgun (WGS) entry which is preliminary data.</text>
</comment>
<feature type="transmembrane region" description="Helical" evidence="7">
    <location>
        <begin position="282"/>
        <end position="302"/>
    </location>
</feature>
<dbReference type="InterPro" id="IPR018043">
    <property type="entry name" value="Na/Gal_symport_CS"/>
</dbReference>
<keyword evidence="2" id="KW-0813">Transport</keyword>
<proteinExistence type="predicted"/>
<feature type="transmembrane region" description="Helical" evidence="7">
    <location>
        <begin position="338"/>
        <end position="357"/>
    </location>
</feature>
<evidence type="ECO:0000313" key="8">
    <source>
        <dbReference type="EMBL" id="MBC5685893.1"/>
    </source>
</evidence>
<evidence type="ECO:0000256" key="2">
    <source>
        <dbReference type="ARBA" id="ARBA00022448"/>
    </source>
</evidence>
<feature type="transmembrane region" description="Helical" evidence="7">
    <location>
        <begin position="89"/>
        <end position="111"/>
    </location>
</feature>
<dbReference type="EMBL" id="JACOPG010000002">
    <property type="protein sequence ID" value="MBC5685893.1"/>
    <property type="molecule type" value="Genomic_DNA"/>
</dbReference>
<dbReference type="InterPro" id="IPR036259">
    <property type="entry name" value="MFS_trans_sf"/>
</dbReference>
<feature type="transmembrane region" description="Helical" evidence="7">
    <location>
        <begin position="160"/>
        <end position="183"/>
    </location>
</feature>
<feature type="transmembrane region" description="Helical" evidence="7">
    <location>
        <begin position="314"/>
        <end position="332"/>
    </location>
</feature>
<dbReference type="Gene3D" id="1.20.1250.20">
    <property type="entry name" value="MFS general substrate transporter like domains"/>
    <property type="match status" value="1"/>
</dbReference>
<reference evidence="8 9" key="1">
    <citation type="submission" date="2020-08" db="EMBL/GenBank/DDBJ databases">
        <title>Genome public.</title>
        <authorList>
            <person name="Liu C."/>
            <person name="Sun Q."/>
        </authorList>
    </citation>
    <scope>NUCLEOTIDE SEQUENCE [LARGE SCALE GENOMIC DNA]</scope>
    <source>
        <strain evidence="8 9">NSJ-9</strain>
    </source>
</reference>
<keyword evidence="5 7" id="KW-1133">Transmembrane helix</keyword>
<feature type="transmembrane region" description="Helical" evidence="7">
    <location>
        <begin position="249"/>
        <end position="270"/>
    </location>
</feature>
<dbReference type="PROSITE" id="PS00872">
    <property type="entry name" value="NA_GALACTOSIDE_SYMP"/>
    <property type="match status" value="1"/>
</dbReference>
<feature type="transmembrane region" description="Helical" evidence="7">
    <location>
        <begin position="50"/>
        <end position="77"/>
    </location>
</feature>
<evidence type="ECO:0000256" key="1">
    <source>
        <dbReference type="ARBA" id="ARBA00004651"/>
    </source>
</evidence>
<gene>
    <name evidence="8" type="ORF">H8R94_04630</name>
</gene>
<evidence type="ECO:0000256" key="7">
    <source>
        <dbReference type="SAM" id="Phobius"/>
    </source>
</evidence>
<feature type="transmembrane region" description="Helical" evidence="7">
    <location>
        <begin position="117"/>
        <end position="140"/>
    </location>
</feature>
<keyword evidence="6 7" id="KW-0472">Membrane</keyword>
<dbReference type="PANTHER" id="PTHR11328:SF24">
    <property type="entry name" value="MAJOR FACILITATOR SUPERFAMILY (MFS) PROFILE DOMAIN-CONTAINING PROTEIN"/>
    <property type="match status" value="1"/>
</dbReference>
<evidence type="ECO:0000256" key="3">
    <source>
        <dbReference type="ARBA" id="ARBA00022475"/>
    </source>
</evidence>
<evidence type="ECO:0000313" key="9">
    <source>
        <dbReference type="Proteomes" id="UP000643810"/>
    </source>
</evidence>
<evidence type="ECO:0000256" key="4">
    <source>
        <dbReference type="ARBA" id="ARBA00022692"/>
    </source>
</evidence>
<evidence type="ECO:0000256" key="6">
    <source>
        <dbReference type="ARBA" id="ARBA00023136"/>
    </source>
</evidence>
<keyword evidence="4 7" id="KW-0812">Transmembrane</keyword>
<feature type="transmembrane region" description="Helical" evidence="7">
    <location>
        <begin position="454"/>
        <end position="474"/>
    </location>
</feature>
<sequence>MADQIKRLNIADEKFSKKKLLGFSMVRMGNILQGLMIGEVTYFATNSLGIAAAAISIGMAIKTAIDAVTDLLMGAIVDRTHTKWGKARPWVLAGIPMWILTLLVFAVPRSLMSDMGIVVYITILSTLVSAIFGTMANIAYETHIKRSIVNNDNRVRTLTVIGLIYAIGSLGLQIALPAVINIFHASQRGFIIIAAITAIIGIVACLMAFFLCEEYSEEELAAFEGYEPEKQKENVPISVFLKSVAKNKYLVMFTLINFMYMIVMMSSFGVGQYYFQYVYGNLGTFSIVMAASVALFPVFAAIPKLSKKMGSAKLISGSMMISIIGIIIRMFLPQSIAAQMVGYLAVSLPNIINACVLSQVNYELMEYGRYKTGVVAEGMYSAFISFAQKMATSLNSVIVGLILSGTGFDTLTKAVTKNGFEDWAALAALGTKGFDTYVEGGAATVDKALKGISFAYNGMPLIFLAISIVLFAFFHLERDLKQLRVENGFNEDGTLRESK</sequence>
<feature type="transmembrane region" description="Helical" evidence="7">
    <location>
        <begin position="20"/>
        <end position="44"/>
    </location>
</feature>
<name>A0ABR7GFJ1_9FIRM</name>
<keyword evidence="3" id="KW-1003">Cell membrane</keyword>
<feature type="transmembrane region" description="Helical" evidence="7">
    <location>
        <begin position="378"/>
        <end position="403"/>
    </location>
</feature>
<dbReference type="Proteomes" id="UP000643810">
    <property type="component" value="Unassembled WGS sequence"/>
</dbReference>
<accession>A0ABR7GFJ1</accession>
<evidence type="ECO:0000256" key="5">
    <source>
        <dbReference type="ARBA" id="ARBA00022989"/>
    </source>
</evidence>
<feature type="transmembrane region" description="Helical" evidence="7">
    <location>
        <begin position="189"/>
        <end position="211"/>
    </location>
</feature>
<dbReference type="SUPFAM" id="SSF103473">
    <property type="entry name" value="MFS general substrate transporter"/>
    <property type="match status" value="1"/>
</dbReference>